<dbReference type="PROSITE" id="PS50994">
    <property type="entry name" value="INTEGRASE"/>
    <property type="match status" value="1"/>
</dbReference>
<feature type="non-terminal residue" evidence="2">
    <location>
        <position position="69"/>
    </location>
</feature>
<dbReference type="InterPro" id="IPR012337">
    <property type="entry name" value="RNaseH-like_sf"/>
</dbReference>
<name>A0A3A6Q9P8_9VIBR</name>
<dbReference type="PANTHER" id="PTHR38681">
    <property type="entry name" value="RETROVIRUS-RELATED POL POLYPROTEIN FROM TRANSPOSON 412-LIKE PROTEIN-RELATED"/>
    <property type="match status" value="1"/>
</dbReference>
<sequence>MARAFVERWVANFGCPSTITTDRGRQFESDLFRRLTTLLGITRFRTTAYHPQANGLVERFHRQLKASLS</sequence>
<gene>
    <name evidence="2" type="ORF">DZ860_24270</name>
</gene>
<comment type="caution">
    <text evidence="2">The sequence shown here is derived from an EMBL/GenBank/DDBJ whole genome shotgun (WGS) entry which is preliminary data.</text>
</comment>
<proteinExistence type="predicted"/>
<dbReference type="GO" id="GO:0003676">
    <property type="term" value="F:nucleic acid binding"/>
    <property type="evidence" value="ECO:0007669"/>
    <property type="project" value="InterPro"/>
</dbReference>
<organism evidence="2 3">
    <name type="scientific">Vibrio sinensis</name>
    <dbReference type="NCBI Taxonomy" id="2302434"/>
    <lineage>
        <taxon>Bacteria</taxon>
        <taxon>Pseudomonadati</taxon>
        <taxon>Pseudomonadota</taxon>
        <taxon>Gammaproteobacteria</taxon>
        <taxon>Vibrionales</taxon>
        <taxon>Vibrionaceae</taxon>
        <taxon>Vibrio</taxon>
    </lineage>
</organism>
<evidence type="ECO:0000313" key="2">
    <source>
        <dbReference type="EMBL" id="RJX63126.1"/>
    </source>
</evidence>
<reference evidence="2 3" key="1">
    <citation type="submission" date="2018-08" db="EMBL/GenBank/DDBJ databases">
        <title>Vibrio isolated from the Eastern China Marginal Seas.</title>
        <authorList>
            <person name="Li Y."/>
        </authorList>
    </citation>
    <scope>NUCLEOTIDE SEQUENCE [LARGE SCALE GENOMIC DNA]</scope>
    <source>
        <strain evidence="2 3">BEI233</strain>
    </source>
</reference>
<evidence type="ECO:0000259" key="1">
    <source>
        <dbReference type="PROSITE" id="PS50994"/>
    </source>
</evidence>
<dbReference type="Gene3D" id="3.30.420.10">
    <property type="entry name" value="Ribonuclease H-like superfamily/Ribonuclease H"/>
    <property type="match status" value="1"/>
</dbReference>
<keyword evidence="3" id="KW-1185">Reference proteome</keyword>
<dbReference type="PANTHER" id="PTHR38681:SF1">
    <property type="entry name" value="RETROVIRUS-RELATED POL POLYPROTEIN FROM TRANSPOSON 412-LIKE PROTEIN"/>
    <property type="match status" value="1"/>
</dbReference>
<protein>
    <submittedName>
        <fullName evidence="2">Transposase</fullName>
    </submittedName>
</protein>
<dbReference type="EMBL" id="QVMU01000218">
    <property type="protein sequence ID" value="RJX63126.1"/>
    <property type="molecule type" value="Genomic_DNA"/>
</dbReference>
<dbReference type="InterPro" id="IPR036397">
    <property type="entry name" value="RNaseH_sf"/>
</dbReference>
<dbReference type="Proteomes" id="UP000273252">
    <property type="component" value="Unassembled WGS sequence"/>
</dbReference>
<accession>A0A3A6Q9P8</accession>
<dbReference type="InterPro" id="IPR001584">
    <property type="entry name" value="Integrase_cat-core"/>
</dbReference>
<evidence type="ECO:0000313" key="3">
    <source>
        <dbReference type="Proteomes" id="UP000273252"/>
    </source>
</evidence>
<dbReference type="AlphaFoldDB" id="A0A3A6Q9P8"/>
<feature type="domain" description="Integrase catalytic" evidence="1">
    <location>
        <begin position="1"/>
        <end position="69"/>
    </location>
</feature>
<dbReference type="SUPFAM" id="SSF53098">
    <property type="entry name" value="Ribonuclease H-like"/>
    <property type="match status" value="1"/>
</dbReference>
<dbReference type="GO" id="GO:0015074">
    <property type="term" value="P:DNA integration"/>
    <property type="evidence" value="ECO:0007669"/>
    <property type="project" value="InterPro"/>
</dbReference>